<comment type="similarity">
    <text evidence="1">Belongs to the glycosyltransferase 2 family.</text>
</comment>
<dbReference type="InterPro" id="IPR029044">
    <property type="entry name" value="Nucleotide-diphossugar_trans"/>
</dbReference>
<evidence type="ECO:0000259" key="4">
    <source>
        <dbReference type="Pfam" id="PF00535"/>
    </source>
</evidence>
<evidence type="ECO:0000256" key="2">
    <source>
        <dbReference type="ARBA" id="ARBA00022676"/>
    </source>
</evidence>
<organism evidence="5 6">
    <name type="scientific">Cerasicoccus arenae</name>
    <dbReference type="NCBI Taxonomy" id="424488"/>
    <lineage>
        <taxon>Bacteria</taxon>
        <taxon>Pseudomonadati</taxon>
        <taxon>Verrucomicrobiota</taxon>
        <taxon>Opitutia</taxon>
        <taxon>Puniceicoccales</taxon>
        <taxon>Cerasicoccaceae</taxon>
        <taxon>Cerasicoccus</taxon>
    </lineage>
</organism>
<keyword evidence="2" id="KW-0328">Glycosyltransferase</keyword>
<protein>
    <recommendedName>
        <fullName evidence="4">Glycosyltransferase 2-like domain-containing protein</fullName>
    </recommendedName>
</protein>
<name>A0A8J3DAI4_9BACT</name>
<dbReference type="PANTHER" id="PTHR43685">
    <property type="entry name" value="GLYCOSYLTRANSFERASE"/>
    <property type="match status" value="1"/>
</dbReference>
<proteinExistence type="inferred from homology"/>
<reference evidence="5" key="2">
    <citation type="submission" date="2020-09" db="EMBL/GenBank/DDBJ databases">
        <authorList>
            <person name="Sun Q."/>
            <person name="Kim S."/>
        </authorList>
    </citation>
    <scope>NUCLEOTIDE SEQUENCE</scope>
    <source>
        <strain evidence="5">KCTC 12870</strain>
    </source>
</reference>
<feature type="domain" description="Glycosyltransferase 2-like" evidence="4">
    <location>
        <begin position="6"/>
        <end position="126"/>
    </location>
</feature>
<sequence>MTPAFTVLMPVLNAMPFLEECLDSFTKQSITNFNVYVWDNGSTDGTRECLKHWIPNRLPGKVFLNQPLPLGLSRAALIDESPTEACALMDADDRCLPNRFERQLAFWEKYPELAFFGSSVSLIDHTGTPINQAFGVPLTDLDIRCTLLRANAYAQNTIMLKKSAVQSVGNFRDRKCEDYDLQVRISAHHSIKNMPESTVEYRRHPASTSEAYGVDPGNQDFAIRNFAENAMDAYGISAENAYSLRCRQQDRAYPILKRIAQTIAKSSQCSTKSVFHNRCFRQAISWMVKPDDRYTQLRLMLHDHKDLNWLRRLKQNLFN</sequence>
<accession>A0A8J3DAI4</accession>
<keyword evidence="3" id="KW-0808">Transferase</keyword>
<dbReference type="InterPro" id="IPR001173">
    <property type="entry name" value="Glyco_trans_2-like"/>
</dbReference>
<dbReference type="Proteomes" id="UP000642829">
    <property type="component" value="Unassembled WGS sequence"/>
</dbReference>
<evidence type="ECO:0000313" key="6">
    <source>
        <dbReference type="Proteomes" id="UP000642829"/>
    </source>
</evidence>
<keyword evidence="6" id="KW-1185">Reference proteome</keyword>
<dbReference type="PANTHER" id="PTHR43685:SF5">
    <property type="entry name" value="GLYCOSYLTRANSFERASE EPSE-RELATED"/>
    <property type="match status" value="1"/>
</dbReference>
<evidence type="ECO:0000256" key="1">
    <source>
        <dbReference type="ARBA" id="ARBA00006739"/>
    </source>
</evidence>
<dbReference type="InterPro" id="IPR050834">
    <property type="entry name" value="Glycosyltransf_2"/>
</dbReference>
<dbReference type="AlphaFoldDB" id="A0A8J3DAI4"/>
<dbReference type="Gene3D" id="3.90.550.10">
    <property type="entry name" value="Spore Coat Polysaccharide Biosynthesis Protein SpsA, Chain A"/>
    <property type="match status" value="1"/>
</dbReference>
<evidence type="ECO:0000256" key="3">
    <source>
        <dbReference type="ARBA" id="ARBA00022679"/>
    </source>
</evidence>
<dbReference type="RefSeq" id="WP_189512274.1">
    <property type="nucleotide sequence ID" value="NZ_BMXG01000004.1"/>
</dbReference>
<evidence type="ECO:0000313" key="5">
    <source>
        <dbReference type="EMBL" id="GHB95361.1"/>
    </source>
</evidence>
<comment type="caution">
    <text evidence="5">The sequence shown here is derived from an EMBL/GenBank/DDBJ whole genome shotgun (WGS) entry which is preliminary data.</text>
</comment>
<dbReference type="Pfam" id="PF00535">
    <property type="entry name" value="Glycos_transf_2"/>
    <property type="match status" value="1"/>
</dbReference>
<dbReference type="EMBL" id="BMXG01000004">
    <property type="protein sequence ID" value="GHB95361.1"/>
    <property type="molecule type" value="Genomic_DNA"/>
</dbReference>
<reference evidence="5" key="1">
    <citation type="journal article" date="2014" name="Int. J. Syst. Evol. Microbiol.">
        <title>Complete genome sequence of Corynebacterium casei LMG S-19264T (=DSM 44701T), isolated from a smear-ripened cheese.</title>
        <authorList>
            <consortium name="US DOE Joint Genome Institute (JGI-PGF)"/>
            <person name="Walter F."/>
            <person name="Albersmeier A."/>
            <person name="Kalinowski J."/>
            <person name="Ruckert C."/>
        </authorList>
    </citation>
    <scope>NUCLEOTIDE SEQUENCE</scope>
    <source>
        <strain evidence="5">KCTC 12870</strain>
    </source>
</reference>
<dbReference type="GO" id="GO:0016757">
    <property type="term" value="F:glycosyltransferase activity"/>
    <property type="evidence" value="ECO:0007669"/>
    <property type="project" value="UniProtKB-KW"/>
</dbReference>
<dbReference type="SUPFAM" id="SSF53448">
    <property type="entry name" value="Nucleotide-diphospho-sugar transferases"/>
    <property type="match status" value="1"/>
</dbReference>
<gene>
    <name evidence="5" type="ORF">GCM10007047_08860</name>
</gene>